<dbReference type="AlphaFoldDB" id="A0AAD6E8F3"/>
<dbReference type="Proteomes" id="UP001213799">
    <property type="component" value="Unassembled WGS sequence"/>
</dbReference>
<dbReference type="InterPro" id="IPR004294">
    <property type="entry name" value="Carotenoid_Oase"/>
</dbReference>
<organism evidence="6 7">
    <name type="scientific">Penicillium hordei</name>
    <dbReference type="NCBI Taxonomy" id="40994"/>
    <lineage>
        <taxon>Eukaryota</taxon>
        <taxon>Fungi</taxon>
        <taxon>Dikarya</taxon>
        <taxon>Ascomycota</taxon>
        <taxon>Pezizomycotina</taxon>
        <taxon>Eurotiomycetes</taxon>
        <taxon>Eurotiomycetidae</taxon>
        <taxon>Eurotiales</taxon>
        <taxon>Aspergillaceae</taxon>
        <taxon>Penicillium</taxon>
    </lineage>
</organism>
<evidence type="ECO:0000256" key="5">
    <source>
        <dbReference type="PIRSR" id="PIRSR604294-1"/>
    </source>
</evidence>
<keyword evidence="3" id="KW-0560">Oxidoreductase</keyword>
<dbReference type="GO" id="GO:0046872">
    <property type="term" value="F:metal ion binding"/>
    <property type="evidence" value="ECO:0007669"/>
    <property type="project" value="UniProtKB-KW"/>
</dbReference>
<dbReference type="Pfam" id="PF03055">
    <property type="entry name" value="RPE65"/>
    <property type="match status" value="1"/>
</dbReference>
<sequence length="502" mass="56719">MALPFPDIPWLQGFEKPCRFEGEVRNLIVHGEVPKELDGTFFRVMPDPHISPSYHENGTQYIPFDGDGNVSAFKIKDGHVDFRQQYVKTERLVKEREARQSLWGRYQNPYTSHPCVRAAIESTANTNVIYYHGNLLALKEYTLPYSLDPVTLETRGYWNFDGQISSRSFTAHPKVDPKSKELVCWGTQAKGSGTTDCCYFALGPDGKKTEECWFQNPFCGFLHDAGVSEDYVALMLVPMRVDIEEMKKGGSHYSYDHDLDLHWGLVPRRGSDATKVRWFTWKNSFPTHTANAYQEVGPDGEIEKVFVETVLAHGNVLPFFPEENRKDNSPTISNIKIQLVRFCFDLKAEVPTDGTYQRLSDPEVLLDIPCEFPRIDDRFTTQKQKFIFCATNQASEESNSKTLVGSAGLNAYTMVDLSLGKVEHCLFGPNSLVQEPCFAPRSADSPEGDGFLIGLVNRLDTMLTELVVIDTKNFSKPVAVVEIGLRLRQGLHGNWVDASEME</sequence>
<proteinExistence type="inferred from homology"/>
<reference evidence="6" key="2">
    <citation type="submission" date="2023-01" db="EMBL/GenBank/DDBJ databases">
        <authorList>
            <person name="Petersen C."/>
        </authorList>
    </citation>
    <scope>NUCLEOTIDE SEQUENCE</scope>
    <source>
        <strain evidence="6">IBT 12815</strain>
    </source>
</reference>
<keyword evidence="2 5" id="KW-0479">Metal-binding</keyword>
<evidence type="ECO:0000313" key="7">
    <source>
        <dbReference type="Proteomes" id="UP001213799"/>
    </source>
</evidence>
<dbReference type="RefSeq" id="XP_056753072.1">
    <property type="nucleotide sequence ID" value="XM_056897287.1"/>
</dbReference>
<evidence type="ECO:0000256" key="2">
    <source>
        <dbReference type="ARBA" id="ARBA00022723"/>
    </source>
</evidence>
<evidence type="ECO:0000256" key="3">
    <source>
        <dbReference type="ARBA" id="ARBA00023002"/>
    </source>
</evidence>
<dbReference type="GO" id="GO:0010436">
    <property type="term" value="F:carotenoid dioxygenase activity"/>
    <property type="evidence" value="ECO:0007669"/>
    <property type="project" value="TreeGrafter"/>
</dbReference>
<comment type="similarity">
    <text evidence="1">Belongs to the carotenoid oxygenase family.</text>
</comment>
<protein>
    <submittedName>
        <fullName evidence="6">Lignostilbene-alpha-beta-dioxygenase isozyme I</fullName>
    </submittedName>
</protein>
<feature type="binding site" evidence="5">
    <location>
        <position position="288"/>
    </location>
    <ligand>
        <name>Fe cation</name>
        <dbReference type="ChEBI" id="CHEBI:24875"/>
        <note>catalytic</note>
    </ligand>
</feature>
<evidence type="ECO:0000313" key="6">
    <source>
        <dbReference type="EMBL" id="KAJ5603274.1"/>
    </source>
</evidence>
<comment type="cofactor">
    <cofactor evidence="5">
        <name>Fe(2+)</name>
        <dbReference type="ChEBI" id="CHEBI:29033"/>
    </cofactor>
    <text evidence="5">Binds 1 Fe(2+) ion per subunit.</text>
</comment>
<comment type="caution">
    <text evidence="6">The sequence shown here is derived from an EMBL/GenBank/DDBJ whole genome shotgun (WGS) entry which is preliminary data.</text>
</comment>
<dbReference type="EMBL" id="JAQJAE010000003">
    <property type="protein sequence ID" value="KAJ5603274.1"/>
    <property type="molecule type" value="Genomic_DNA"/>
</dbReference>
<dbReference type="PANTHER" id="PTHR10543:SF89">
    <property type="entry name" value="CAROTENOID 9,10(9',10')-CLEAVAGE DIOXYGENASE 1"/>
    <property type="match status" value="1"/>
</dbReference>
<feature type="binding site" evidence="5">
    <location>
        <position position="492"/>
    </location>
    <ligand>
        <name>Fe cation</name>
        <dbReference type="ChEBI" id="CHEBI:24875"/>
        <note>catalytic</note>
    </ligand>
</feature>
<dbReference type="GeneID" id="81587529"/>
<feature type="binding site" evidence="5">
    <location>
        <position position="223"/>
    </location>
    <ligand>
        <name>Fe cation</name>
        <dbReference type="ChEBI" id="CHEBI:24875"/>
        <note>catalytic</note>
    </ligand>
</feature>
<feature type="binding site" evidence="5">
    <location>
        <position position="172"/>
    </location>
    <ligand>
        <name>Fe cation</name>
        <dbReference type="ChEBI" id="CHEBI:24875"/>
        <note>catalytic</note>
    </ligand>
</feature>
<gene>
    <name evidence="6" type="ORF">N7537_006230</name>
</gene>
<keyword evidence="4 5" id="KW-0408">Iron</keyword>
<accession>A0AAD6E8F3</accession>
<reference evidence="6" key="1">
    <citation type="journal article" date="2023" name="IMA Fungus">
        <title>Comparative genomic study of the Penicillium genus elucidates a diverse pangenome and 15 lateral gene transfer events.</title>
        <authorList>
            <person name="Petersen C."/>
            <person name="Sorensen T."/>
            <person name="Nielsen M.R."/>
            <person name="Sondergaard T.E."/>
            <person name="Sorensen J.L."/>
            <person name="Fitzpatrick D.A."/>
            <person name="Frisvad J.C."/>
            <person name="Nielsen K.L."/>
        </authorList>
    </citation>
    <scope>NUCLEOTIDE SEQUENCE</scope>
    <source>
        <strain evidence="6">IBT 12815</strain>
    </source>
</reference>
<name>A0AAD6E8F3_9EURO</name>
<keyword evidence="7" id="KW-1185">Reference proteome</keyword>
<dbReference type="PANTHER" id="PTHR10543">
    <property type="entry name" value="BETA-CAROTENE DIOXYGENASE"/>
    <property type="match status" value="1"/>
</dbReference>
<evidence type="ECO:0000256" key="4">
    <source>
        <dbReference type="ARBA" id="ARBA00023004"/>
    </source>
</evidence>
<evidence type="ECO:0000256" key="1">
    <source>
        <dbReference type="ARBA" id="ARBA00006787"/>
    </source>
</evidence>
<dbReference type="GO" id="GO:0016121">
    <property type="term" value="P:carotene catabolic process"/>
    <property type="evidence" value="ECO:0007669"/>
    <property type="project" value="TreeGrafter"/>
</dbReference>